<dbReference type="Proteomes" id="UP001189225">
    <property type="component" value="Unassembled WGS sequence"/>
</dbReference>
<evidence type="ECO:0000313" key="7">
    <source>
        <dbReference type="EMBL" id="CAJ0744418.1"/>
    </source>
</evidence>
<dbReference type="SUPFAM" id="SSF82544">
    <property type="entry name" value="GckA/TtuD-like"/>
    <property type="match status" value="1"/>
</dbReference>
<feature type="domain" description="MOFRL-associated" evidence="6">
    <location>
        <begin position="24"/>
        <end position="247"/>
    </location>
</feature>
<name>A0AB72X5X6_9RALS</name>
<dbReference type="InterPro" id="IPR037035">
    <property type="entry name" value="GK-like_C_sf"/>
</dbReference>
<evidence type="ECO:0000259" key="5">
    <source>
        <dbReference type="Pfam" id="PF05161"/>
    </source>
</evidence>
<dbReference type="GO" id="GO:0005737">
    <property type="term" value="C:cytoplasm"/>
    <property type="evidence" value="ECO:0007669"/>
    <property type="project" value="TreeGrafter"/>
</dbReference>
<dbReference type="EMBL" id="CATWHI010000007">
    <property type="protein sequence ID" value="CAJ0744418.1"/>
    <property type="molecule type" value="Genomic_DNA"/>
</dbReference>
<dbReference type="FunFam" id="3.40.1480.10:FF:000002">
    <property type="entry name" value="Glycerate kinase"/>
    <property type="match status" value="1"/>
</dbReference>
<evidence type="ECO:0000313" key="8">
    <source>
        <dbReference type="Proteomes" id="UP001189225"/>
    </source>
</evidence>
<accession>A0AB72X5X6</accession>
<organism evidence="7 8">
    <name type="scientific">Ralstonia edaphi</name>
    <dbReference type="NCBI Taxonomy" id="3058599"/>
    <lineage>
        <taxon>Bacteria</taxon>
        <taxon>Pseudomonadati</taxon>
        <taxon>Pseudomonadota</taxon>
        <taxon>Betaproteobacteria</taxon>
        <taxon>Burkholderiales</taxon>
        <taxon>Burkholderiaceae</taxon>
        <taxon>Ralstonia</taxon>
    </lineage>
</organism>
<keyword evidence="1" id="KW-0808">Transferase</keyword>
<keyword evidence="4" id="KW-0067">ATP-binding</keyword>
<evidence type="ECO:0000256" key="4">
    <source>
        <dbReference type="ARBA" id="ARBA00022840"/>
    </source>
</evidence>
<keyword evidence="3" id="KW-0418">Kinase</keyword>
<dbReference type="EC" id="1.1.1.81" evidence="7"/>
<dbReference type="Pfam" id="PF13660">
    <property type="entry name" value="DUF4147"/>
    <property type="match status" value="1"/>
</dbReference>
<gene>
    <name evidence="7" type="primary">ttuD_2</name>
    <name evidence="7" type="ORF">R16034_04439</name>
</gene>
<protein>
    <submittedName>
        <fullName evidence="7">Hydroxypyruvate reductase</fullName>
        <ecNumber evidence="7">1.1.1.81</ecNumber>
    </submittedName>
</protein>
<evidence type="ECO:0000256" key="1">
    <source>
        <dbReference type="ARBA" id="ARBA00022679"/>
    </source>
</evidence>
<reference evidence="7 8" key="1">
    <citation type="submission" date="2023-07" db="EMBL/GenBank/DDBJ databases">
        <authorList>
            <person name="Peeters C."/>
        </authorList>
    </citation>
    <scope>NUCLEOTIDE SEQUENCE [LARGE SCALE GENOMIC DNA]</scope>
    <source>
        <strain evidence="7 8">R-16034</strain>
    </source>
</reference>
<feature type="domain" description="MOFRL" evidence="5">
    <location>
        <begin position="326"/>
        <end position="431"/>
    </location>
</feature>
<dbReference type="Gene3D" id="3.40.1480.10">
    <property type="entry name" value="MOFRL domain"/>
    <property type="match status" value="1"/>
</dbReference>
<dbReference type="InterPro" id="IPR025286">
    <property type="entry name" value="MOFRL_assoc_dom"/>
</dbReference>
<dbReference type="GO" id="GO:0016618">
    <property type="term" value="F:hydroxypyruvate reductase [NAD(P)H] activity"/>
    <property type="evidence" value="ECO:0007669"/>
    <property type="project" value="UniProtKB-EC"/>
</dbReference>
<evidence type="ECO:0000256" key="2">
    <source>
        <dbReference type="ARBA" id="ARBA00022741"/>
    </source>
</evidence>
<dbReference type="FunFam" id="3.40.50.10180:FF:000001">
    <property type="entry name" value="Glycerate kinase"/>
    <property type="match status" value="1"/>
</dbReference>
<dbReference type="InterPro" id="IPR007835">
    <property type="entry name" value="MOFRL"/>
</dbReference>
<proteinExistence type="predicted"/>
<dbReference type="PANTHER" id="PTHR12227">
    <property type="entry name" value="GLYCERATE KINASE"/>
    <property type="match status" value="1"/>
</dbReference>
<dbReference type="Gene3D" id="3.40.50.10180">
    <property type="entry name" value="Glycerate kinase, MOFRL-like N-terminal domain"/>
    <property type="match status" value="1"/>
</dbReference>
<dbReference type="Pfam" id="PF05161">
    <property type="entry name" value="MOFRL"/>
    <property type="match status" value="1"/>
</dbReference>
<dbReference type="GO" id="GO:0005524">
    <property type="term" value="F:ATP binding"/>
    <property type="evidence" value="ECO:0007669"/>
    <property type="project" value="UniProtKB-KW"/>
</dbReference>
<dbReference type="InterPro" id="IPR039760">
    <property type="entry name" value="MOFRL_protein"/>
</dbReference>
<dbReference type="PANTHER" id="PTHR12227:SF0">
    <property type="entry name" value="GLYCERATE KINASE"/>
    <property type="match status" value="1"/>
</dbReference>
<comment type="caution">
    <text evidence="7">The sequence shown here is derived from an EMBL/GenBank/DDBJ whole genome shotgun (WGS) entry which is preliminary data.</text>
</comment>
<keyword evidence="2" id="KW-0547">Nucleotide-binding</keyword>
<keyword evidence="8" id="KW-1185">Reference proteome</keyword>
<keyword evidence="7" id="KW-0560">Oxidoreductase</keyword>
<dbReference type="RefSeq" id="WP_316902072.1">
    <property type="nucleotide sequence ID" value="NZ_CATWHI010000007.1"/>
</dbReference>
<dbReference type="GO" id="GO:0008887">
    <property type="term" value="F:glycerate kinase activity"/>
    <property type="evidence" value="ECO:0007669"/>
    <property type="project" value="InterPro"/>
</dbReference>
<dbReference type="AlphaFoldDB" id="A0AB72X5X6"/>
<sequence>MHHDQSAQAALRAALPNPSPRALLHGLFDTAVAAVSAAQCLPAYLPEPPRGRTIVIGAGKGAAAMAEAVEQHWKGELSGLVVTRYEHGRAPATQGRIEVVEASHPVPDAAGQRAAQRMVGLLEGLTKDDLVLCLISGGGSALLAAPAEGLTLADKQSVNRALLKSGASIGEMNCVRKHLSSIKGGRLALACAPARVETLLISDIPGDDPTLIASGPTLPDATTCADALAVIDKYGIDVPEAVRRHLETGAGETPKPGDARFEGHRSHVIATAQHALEAAAAQARALGYEAHILSDSIEGEARDVAEVHAGIVRQIVARNQPFTKPCVILSGGETTVTVRGNGRGGRNAEFLLALGVALDGLPGVYAIACDTDGIDGSEDNAGAMLTPDSLARAEALGLRAKQLLDNNDGYGFFDALGDLIVTGPTRTNVNDFRAILITG</sequence>
<evidence type="ECO:0000259" key="6">
    <source>
        <dbReference type="Pfam" id="PF13660"/>
    </source>
</evidence>
<dbReference type="InterPro" id="IPR038614">
    <property type="entry name" value="GK_N_sf"/>
</dbReference>
<evidence type="ECO:0000256" key="3">
    <source>
        <dbReference type="ARBA" id="ARBA00022777"/>
    </source>
</evidence>